<dbReference type="AlphaFoldDB" id="A0AAV1TEM4"/>
<feature type="region of interest" description="Disordered" evidence="1">
    <location>
        <begin position="49"/>
        <end position="84"/>
    </location>
</feature>
<dbReference type="Proteomes" id="UP001162060">
    <property type="component" value="Unassembled WGS sequence"/>
</dbReference>
<reference evidence="2" key="1">
    <citation type="submission" date="2024-01" db="EMBL/GenBank/DDBJ databases">
        <authorList>
            <person name="Webb A."/>
        </authorList>
    </citation>
    <scope>NUCLEOTIDE SEQUENCE</scope>
    <source>
        <strain evidence="2">Pm1</strain>
    </source>
</reference>
<evidence type="ECO:0000313" key="3">
    <source>
        <dbReference type="Proteomes" id="UP001162060"/>
    </source>
</evidence>
<accession>A0AAV1TEM4</accession>
<evidence type="ECO:0000313" key="2">
    <source>
        <dbReference type="EMBL" id="CAK7913416.1"/>
    </source>
</evidence>
<comment type="caution">
    <text evidence="2">The sequence shown here is derived from an EMBL/GenBank/DDBJ whole genome shotgun (WGS) entry which is preliminary data.</text>
</comment>
<organism evidence="2 3">
    <name type="scientific">Peronospora matthiolae</name>
    <dbReference type="NCBI Taxonomy" id="2874970"/>
    <lineage>
        <taxon>Eukaryota</taxon>
        <taxon>Sar</taxon>
        <taxon>Stramenopiles</taxon>
        <taxon>Oomycota</taxon>
        <taxon>Peronosporomycetes</taxon>
        <taxon>Peronosporales</taxon>
        <taxon>Peronosporaceae</taxon>
        <taxon>Peronospora</taxon>
    </lineage>
</organism>
<sequence length="300" mass="32606">MPAACSSDGHLMNVLERPQACGCTTSECDGLTCGTVASTTAQNLSVANGYTSEQDSGGCEETQAAPKVHHSNKSSGPGQRCIPSGEHLEEKQSIAQVKRNDNPRSTVESFVEDLAVVAQPQLEEVKGISPDFTNTAEISPREAEGISPSRPEGISPQEMTETLNVTVNNGSSVGAYTLDLIAPPKLTSEITQLPTLEHKRFLRDLRSGKVKQICVLVADDECVADIRSATVFTQNKRVLSSSSTDEIVLDEKTRVERYVSQSWESLKTNPLYEDLVEFKDVFPETVPCELPKDKGIRHDV</sequence>
<evidence type="ECO:0000256" key="1">
    <source>
        <dbReference type="SAM" id="MobiDB-lite"/>
    </source>
</evidence>
<name>A0AAV1TEM4_9STRA</name>
<gene>
    <name evidence="2" type="ORF">PM001_LOCUS4753</name>
</gene>
<dbReference type="EMBL" id="CAKLBY020000039">
    <property type="protein sequence ID" value="CAK7913416.1"/>
    <property type="molecule type" value="Genomic_DNA"/>
</dbReference>
<proteinExistence type="predicted"/>
<protein>
    <submittedName>
        <fullName evidence="2">Uncharacterized protein</fullName>
    </submittedName>
</protein>